<keyword evidence="1" id="KW-0812">Transmembrane</keyword>
<dbReference type="PRINTS" id="PR00050">
    <property type="entry name" value="COLDSHOCK"/>
</dbReference>
<gene>
    <name evidence="3" type="ORF">MNBD_GAMMA05-1021</name>
</gene>
<dbReference type="SMART" id="SM00357">
    <property type="entry name" value="CSP"/>
    <property type="match status" value="1"/>
</dbReference>
<organism evidence="3">
    <name type="scientific">hydrothermal vent metagenome</name>
    <dbReference type="NCBI Taxonomy" id="652676"/>
    <lineage>
        <taxon>unclassified sequences</taxon>
        <taxon>metagenomes</taxon>
        <taxon>ecological metagenomes</taxon>
    </lineage>
</organism>
<evidence type="ECO:0000256" key="1">
    <source>
        <dbReference type="SAM" id="Phobius"/>
    </source>
</evidence>
<feature type="domain" description="CSD" evidence="2">
    <location>
        <begin position="79"/>
        <end position="143"/>
    </location>
</feature>
<dbReference type="CDD" id="cd04458">
    <property type="entry name" value="CSP_CDS"/>
    <property type="match status" value="1"/>
</dbReference>
<reference evidence="3" key="1">
    <citation type="submission" date="2018-06" db="EMBL/GenBank/DDBJ databases">
        <authorList>
            <person name="Zhirakovskaya E."/>
        </authorList>
    </citation>
    <scope>NUCLEOTIDE SEQUENCE</scope>
</reference>
<keyword evidence="1" id="KW-0472">Membrane</keyword>
<protein>
    <submittedName>
        <fullName evidence="3">Cold shock protein of CSP family</fullName>
    </submittedName>
</protein>
<dbReference type="EMBL" id="UOFE01000013">
    <property type="protein sequence ID" value="VAW51167.1"/>
    <property type="molecule type" value="Genomic_DNA"/>
</dbReference>
<dbReference type="GO" id="GO:0003676">
    <property type="term" value="F:nucleic acid binding"/>
    <property type="evidence" value="ECO:0007669"/>
    <property type="project" value="InterPro"/>
</dbReference>
<name>A0A3B0WKR5_9ZZZZ</name>
<dbReference type="Gene3D" id="2.40.50.140">
    <property type="entry name" value="Nucleic acid-binding proteins"/>
    <property type="match status" value="1"/>
</dbReference>
<proteinExistence type="predicted"/>
<evidence type="ECO:0000259" key="2">
    <source>
        <dbReference type="PROSITE" id="PS51857"/>
    </source>
</evidence>
<dbReference type="PROSITE" id="PS51857">
    <property type="entry name" value="CSD_2"/>
    <property type="match status" value="1"/>
</dbReference>
<dbReference type="PROSITE" id="PS00352">
    <property type="entry name" value="CSD_1"/>
    <property type="match status" value="1"/>
</dbReference>
<dbReference type="PANTHER" id="PTHR11544">
    <property type="entry name" value="COLD SHOCK DOMAIN CONTAINING PROTEINS"/>
    <property type="match status" value="1"/>
</dbReference>
<evidence type="ECO:0000313" key="3">
    <source>
        <dbReference type="EMBL" id="VAW51167.1"/>
    </source>
</evidence>
<dbReference type="InterPro" id="IPR011129">
    <property type="entry name" value="CSD"/>
</dbReference>
<accession>A0A3B0WKR5</accession>
<dbReference type="AlphaFoldDB" id="A0A3B0WKR5"/>
<dbReference type="InterPro" id="IPR002059">
    <property type="entry name" value="CSP_DNA-bd"/>
</dbReference>
<feature type="transmembrane region" description="Helical" evidence="1">
    <location>
        <begin position="42"/>
        <end position="61"/>
    </location>
</feature>
<keyword evidence="1" id="KW-1133">Transmembrane helix</keyword>
<dbReference type="InterPro" id="IPR050181">
    <property type="entry name" value="Cold_shock_domain"/>
</dbReference>
<dbReference type="Pfam" id="PF00313">
    <property type="entry name" value="CSD"/>
    <property type="match status" value="1"/>
</dbReference>
<dbReference type="InterPro" id="IPR019844">
    <property type="entry name" value="CSD_CS"/>
</dbReference>
<dbReference type="InterPro" id="IPR012340">
    <property type="entry name" value="NA-bd_OB-fold"/>
</dbReference>
<dbReference type="SUPFAM" id="SSF50249">
    <property type="entry name" value="Nucleic acid-binding proteins"/>
    <property type="match status" value="1"/>
</dbReference>
<sequence length="144" mass="15465">MSFIKILIISLIVSTIASVISIQAHASTNLNESINLLMTPDYTKLWIISFLSVWIAAILSVKATSSKFGGSDVSISGDQERGTVKWFNAAKGFGFITRENGEDVFVHFRSIQGKGHRSLGEGQAVIFSVAEGDKGLQAVDVTSA</sequence>